<comment type="caution">
    <text evidence="1">The sequence shown here is derived from an EMBL/GenBank/DDBJ whole genome shotgun (WGS) entry which is preliminary data.</text>
</comment>
<keyword evidence="2" id="KW-1185">Reference proteome</keyword>
<dbReference type="AlphaFoldDB" id="A0A9D5B725"/>
<proteinExistence type="predicted"/>
<dbReference type="PANTHER" id="PTHR24559">
    <property type="entry name" value="TRANSPOSON TY3-I GAG-POL POLYPROTEIN"/>
    <property type="match status" value="1"/>
</dbReference>
<evidence type="ECO:0000313" key="1">
    <source>
        <dbReference type="EMBL" id="KAI5436418.1"/>
    </source>
</evidence>
<organism evidence="1 2">
    <name type="scientific">Pisum sativum</name>
    <name type="common">Garden pea</name>
    <name type="synonym">Lathyrus oleraceus</name>
    <dbReference type="NCBI Taxonomy" id="3888"/>
    <lineage>
        <taxon>Eukaryota</taxon>
        <taxon>Viridiplantae</taxon>
        <taxon>Streptophyta</taxon>
        <taxon>Embryophyta</taxon>
        <taxon>Tracheophyta</taxon>
        <taxon>Spermatophyta</taxon>
        <taxon>Magnoliopsida</taxon>
        <taxon>eudicotyledons</taxon>
        <taxon>Gunneridae</taxon>
        <taxon>Pentapetalae</taxon>
        <taxon>rosids</taxon>
        <taxon>fabids</taxon>
        <taxon>Fabales</taxon>
        <taxon>Fabaceae</taxon>
        <taxon>Papilionoideae</taxon>
        <taxon>50 kb inversion clade</taxon>
        <taxon>NPAAA clade</taxon>
        <taxon>Hologalegina</taxon>
        <taxon>IRL clade</taxon>
        <taxon>Fabeae</taxon>
        <taxon>Lathyrus</taxon>
    </lineage>
</organism>
<dbReference type="Gene3D" id="3.10.10.10">
    <property type="entry name" value="HIV Type 1 Reverse Transcriptase, subunit A, domain 1"/>
    <property type="match status" value="1"/>
</dbReference>
<dbReference type="InterPro" id="IPR043502">
    <property type="entry name" value="DNA/RNA_pol_sf"/>
</dbReference>
<evidence type="ECO:0000313" key="2">
    <source>
        <dbReference type="Proteomes" id="UP001058974"/>
    </source>
</evidence>
<reference evidence="1 2" key="1">
    <citation type="journal article" date="2022" name="Nat. Genet.">
        <title>Improved pea reference genome and pan-genome highlight genomic features and evolutionary characteristics.</title>
        <authorList>
            <person name="Yang T."/>
            <person name="Liu R."/>
            <person name="Luo Y."/>
            <person name="Hu S."/>
            <person name="Wang D."/>
            <person name="Wang C."/>
            <person name="Pandey M.K."/>
            <person name="Ge S."/>
            <person name="Xu Q."/>
            <person name="Li N."/>
            <person name="Li G."/>
            <person name="Huang Y."/>
            <person name="Saxena R.K."/>
            <person name="Ji Y."/>
            <person name="Li M."/>
            <person name="Yan X."/>
            <person name="He Y."/>
            <person name="Liu Y."/>
            <person name="Wang X."/>
            <person name="Xiang C."/>
            <person name="Varshney R.K."/>
            <person name="Ding H."/>
            <person name="Gao S."/>
            <person name="Zong X."/>
        </authorList>
    </citation>
    <scope>NUCLEOTIDE SEQUENCE [LARGE SCALE GENOMIC DNA]</scope>
    <source>
        <strain evidence="1 2">cv. Zhongwan 6</strain>
    </source>
</reference>
<dbReference type="Gramene" id="Psat02G0277800-T1">
    <property type="protein sequence ID" value="KAI5436418.1"/>
    <property type="gene ID" value="KIW84_022778"/>
</dbReference>
<dbReference type="Proteomes" id="UP001058974">
    <property type="component" value="Chromosome 2"/>
</dbReference>
<dbReference type="InterPro" id="IPR053134">
    <property type="entry name" value="RNA-dir_DNA_polymerase"/>
</dbReference>
<protein>
    <submittedName>
        <fullName evidence="1">Uncharacterized protein</fullName>
    </submittedName>
</protein>
<dbReference type="EMBL" id="JAMSHJ010000002">
    <property type="protein sequence ID" value="KAI5436418.1"/>
    <property type="molecule type" value="Genomic_DNA"/>
</dbReference>
<name>A0A9D5B725_PEA</name>
<dbReference type="PANTHER" id="PTHR24559:SF457">
    <property type="entry name" value="RNA-DIRECTED DNA POLYMERASE HOMOLOG"/>
    <property type="match status" value="1"/>
</dbReference>
<accession>A0A9D5B725</accession>
<sequence length="399" mass="45255">MMTHQYFTKFRKKKIISNFEQENTATREALDLLQVQMGTILEHLQTQRDNVVVVNQGDATIVTSAANATLVLIDPTDPGVQPTTVIQSLSQSIPTRGPSLNLHITLPHVQPNPYASAAMVPPFPNNTALQYAHYGAPPDPNIQPGGKIIQKGTPAAQTLNLAMIANNSTECNILEIRCKYGFPINQVKDDGEEDCELPSELARLLEHEEKEIQLHKEQLEVINLGSEEVKREVKIRESLVEHVHHELVEILREYPDIFAWSYQGMLRLHPNIIEHCLPLKPECPLVMQKLRKTRPDMAPKIKEEVKKQFDVGFLASVEYPEWVGNIVPVPKKDENVQMCVDYRDLNKESTKDDFPLSHIDVLVDNISQHLAFCFTDGFLRYNQTKMEPADMEKKTCITP</sequence>
<dbReference type="SUPFAM" id="SSF56672">
    <property type="entry name" value="DNA/RNA polymerases"/>
    <property type="match status" value="1"/>
</dbReference>
<gene>
    <name evidence="1" type="ORF">KIW84_022778</name>
</gene>